<reference evidence="1 3" key="1">
    <citation type="journal article" date="2014" name="BMC Genomics">
        <title>Genome sequence of Anopheles sinensis provides insight into genetics basis of mosquito competence for malaria parasites.</title>
        <authorList>
            <person name="Zhou D."/>
            <person name="Zhang D."/>
            <person name="Ding G."/>
            <person name="Shi L."/>
            <person name="Hou Q."/>
            <person name="Ye Y."/>
            <person name="Xu Y."/>
            <person name="Zhou H."/>
            <person name="Xiong C."/>
            <person name="Li S."/>
            <person name="Yu J."/>
            <person name="Hong S."/>
            <person name="Yu X."/>
            <person name="Zou P."/>
            <person name="Chen C."/>
            <person name="Chang X."/>
            <person name="Wang W."/>
            <person name="Lv Y."/>
            <person name="Sun Y."/>
            <person name="Ma L."/>
            <person name="Shen B."/>
            <person name="Zhu C."/>
        </authorList>
    </citation>
    <scope>NUCLEOTIDE SEQUENCE [LARGE SCALE GENOMIC DNA]</scope>
</reference>
<evidence type="ECO:0000313" key="3">
    <source>
        <dbReference type="Proteomes" id="UP000030765"/>
    </source>
</evidence>
<gene>
    <name evidence="1" type="ORF">ZHAS_00008534</name>
</gene>
<accession>A0A084VSY5</accession>
<name>A0A084VSY5_ANOSI</name>
<organism evidence="1">
    <name type="scientific">Anopheles sinensis</name>
    <name type="common">Mosquito</name>
    <dbReference type="NCBI Taxonomy" id="74873"/>
    <lineage>
        <taxon>Eukaryota</taxon>
        <taxon>Metazoa</taxon>
        <taxon>Ecdysozoa</taxon>
        <taxon>Arthropoda</taxon>
        <taxon>Hexapoda</taxon>
        <taxon>Insecta</taxon>
        <taxon>Pterygota</taxon>
        <taxon>Neoptera</taxon>
        <taxon>Endopterygota</taxon>
        <taxon>Diptera</taxon>
        <taxon>Nematocera</taxon>
        <taxon>Culicoidea</taxon>
        <taxon>Culicidae</taxon>
        <taxon>Anophelinae</taxon>
        <taxon>Anopheles</taxon>
    </lineage>
</organism>
<dbReference type="AlphaFoldDB" id="A0A084VSY5"/>
<evidence type="ECO:0000313" key="2">
    <source>
        <dbReference type="EnsemblMetazoa" id="ASIC008534-PA"/>
    </source>
</evidence>
<dbReference type="EMBL" id="KE525057">
    <property type="protein sequence ID" value="KFB41079.1"/>
    <property type="molecule type" value="Genomic_DNA"/>
</dbReference>
<protein>
    <submittedName>
        <fullName evidence="1 2">OmpA family outer membrane protein</fullName>
    </submittedName>
</protein>
<dbReference type="EnsemblMetazoa" id="ASIC008534-RA">
    <property type="protein sequence ID" value="ASIC008534-PA"/>
    <property type="gene ID" value="ASIC008534"/>
</dbReference>
<dbReference type="EMBL" id="ATLV01016150">
    <property type="status" value="NOT_ANNOTATED_CDS"/>
    <property type="molecule type" value="Genomic_DNA"/>
</dbReference>
<reference evidence="2" key="2">
    <citation type="submission" date="2020-05" db="UniProtKB">
        <authorList>
            <consortium name="EnsemblMetazoa"/>
        </authorList>
    </citation>
    <scope>IDENTIFICATION</scope>
</reference>
<dbReference type="VEuPathDB" id="VectorBase:ASIC008534"/>
<sequence length="57" mass="6023">MLSSHCARPGDVAKEHRKQLSVGGLLAILERRQPVQYVAVPLLGSASSSPPPPPPLL</sequence>
<proteinExistence type="predicted"/>
<keyword evidence="3" id="KW-1185">Reference proteome</keyword>
<dbReference type="Proteomes" id="UP000030765">
    <property type="component" value="Unassembled WGS sequence"/>
</dbReference>
<evidence type="ECO:0000313" key="1">
    <source>
        <dbReference type="EMBL" id="KFB41079.1"/>
    </source>
</evidence>